<dbReference type="SUPFAM" id="SSF53335">
    <property type="entry name" value="S-adenosyl-L-methionine-dependent methyltransferases"/>
    <property type="match status" value="2"/>
</dbReference>
<dbReference type="InterPro" id="IPR011990">
    <property type="entry name" value="TPR-like_helical_dom_sf"/>
</dbReference>
<dbReference type="AlphaFoldDB" id="A0A6P3FCA5"/>
<dbReference type="InterPro" id="IPR055135">
    <property type="entry name" value="PRMT_dom"/>
</dbReference>
<dbReference type="GeneID" id="101580579"/>
<accession>A0A6P3FCA5</accession>
<evidence type="ECO:0000256" key="16">
    <source>
        <dbReference type="SAM" id="MobiDB-lite"/>
    </source>
</evidence>
<evidence type="ECO:0000256" key="10">
    <source>
        <dbReference type="ARBA" id="ARBA00058995"/>
    </source>
</evidence>
<evidence type="ECO:0000256" key="6">
    <source>
        <dbReference type="ARBA" id="ARBA00022691"/>
    </source>
</evidence>
<dbReference type="OrthoDB" id="5980806at2759"/>
<dbReference type="OMA" id="CQNEMSS"/>
<keyword evidence="3" id="KW-0963">Cytoplasm</keyword>
<dbReference type="PROSITE" id="PS50005">
    <property type="entry name" value="TPR"/>
    <property type="match status" value="1"/>
</dbReference>
<dbReference type="Gene3D" id="1.25.40.10">
    <property type="entry name" value="Tetratricopeptide repeat domain"/>
    <property type="match status" value="1"/>
</dbReference>
<dbReference type="EC" id="2.1.1.320" evidence="2"/>
<dbReference type="InParanoid" id="A0A6P3FCA5"/>
<dbReference type="InterPro" id="IPR025799">
    <property type="entry name" value="Arg_MeTrfase"/>
</dbReference>
<name>A0A6P3FCA5_OCTDE</name>
<dbReference type="FunCoup" id="A0A6P3FCA5">
    <property type="interactions" value="2699"/>
</dbReference>
<evidence type="ECO:0000256" key="13">
    <source>
        <dbReference type="ARBA" id="ARBA00076152"/>
    </source>
</evidence>
<dbReference type="InterPro" id="IPR019734">
    <property type="entry name" value="TPR_rpt"/>
</dbReference>
<protein>
    <recommendedName>
        <fullName evidence="12">Protein arginine N-methyltransferase 9</fullName>
        <ecNumber evidence="2">2.1.1.320</ecNumber>
    </recommendedName>
    <alternativeName>
        <fullName evidence="13">Protein arginine N-methyltransferase 10</fullName>
    </alternativeName>
</protein>
<dbReference type="Gene3D" id="2.70.160.11">
    <property type="entry name" value="Hnrnp arginine n-methyltransferase1"/>
    <property type="match status" value="2"/>
</dbReference>
<dbReference type="Gene3D" id="3.40.50.150">
    <property type="entry name" value="Vaccinia Virus protein VP39"/>
    <property type="match status" value="1"/>
</dbReference>
<dbReference type="GO" id="GO:0005737">
    <property type="term" value="C:cytoplasm"/>
    <property type="evidence" value="ECO:0007669"/>
    <property type="project" value="UniProtKB-SubCell"/>
</dbReference>
<keyword evidence="6 15" id="KW-0949">S-adenosyl-L-methionine</keyword>
<evidence type="ECO:0000313" key="18">
    <source>
        <dbReference type="Proteomes" id="UP000515203"/>
    </source>
</evidence>
<dbReference type="Proteomes" id="UP000515203">
    <property type="component" value="Unplaced"/>
</dbReference>
<organism evidence="18 19">
    <name type="scientific">Octodon degus</name>
    <name type="common">Degu</name>
    <name type="synonym">Sciurus degus</name>
    <dbReference type="NCBI Taxonomy" id="10160"/>
    <lineage>
        <taxon>Eukaryota</taxon>
        <taxon>Metazoa</taxon>
        <taxon>Chordata</taxon>
        <taxon>Craniata</taxon>
        <taxon>Vertebrata</taxon>
        <taxon>Euteleostomi</taxon>
        <taxon>Mammalia</taxon>
        <taxon>Eutheria</taxon>
        <taxon>Euarchontoglires</taxon>
        <taxon>Glires</taxon>
        <taxon>Rodentia</taxon>
        <taxon>Hystricomorpha</taxon>
        <taxon>Octodontidae</taxon>
        <taxon>Octodon</taxon>
    </lineage>
</organism>
<evidence type="ECO:0000256" key="7">
    <source>
        <dbReference type="ARBA" id="ARBA00022737"/>
    </source>
</evidence>
<dbReference type="PANTHER" id="PTHR11006">
    <property type="entry name" value="PROTEIN ARGININE N-METHYLTRANSFERASE"/>
    <property type="match status" value="1"/>
</dbReference>
<dbReference type="GO" id="GO:0005634">
    <property type="term" value="C:nucleus"/>
    <property type="evidence" value="ECO:0007669"/>
    <property type="project" value="TreeGrafter"/>
</dbReference>
<evidence type="ECO:0000256" key="9">
    <source>
        <dbReference type="ARBA" id="ARBA00048612"/>
    </source>
</evidence>
<dbReference type="GO" id="GO:0032259">
    <property type="term" value="P:methylation"/>
    <property type="evidence" value="ECO:0007669"/>
    <property type="project" value="UniProtKB-KW"/>
</dbReference>
<dbReference type="InterPro" id="IPR029063">
    <property type="entry name" value="SAM-dependent_MTases_sf"/>
</dbReference>
<dbReference type="Pfam" id="PF22528">
    <property type="entry name" value="PRMT_C"/>
    <property type="match status" value="1"/>
</dbReference>
<feature type="region of interest" description="Disordered" evidence="16">
    <location>
        <begin position="1"/>
        <end position="21"/>
    </location>
</feature>
<keyword evidence="7" id="KW-0677">Repeat</keyword>
<comment type="subcellular location">
    <subcellularLocation>
        <location evidence="1">Cytoplasm</location>
    </subcellularLocation>
</comment>
<evidence type="ECO:0000256" key="14">
    <source>
        <dbReference type="PROSITE-ProRule" id="PRU00339"/>
    </source>
</evidence>
<evidence type="ECO:0000256" key="5">
    <source>
        <dbReference type="ARBA" id="ARBA00022679"/>
    </source>
</evidence>
<evidence type="ECO:0000256" key="15">
    <source>
        <dbReference type="PROSITE-ProRule" id="PRU01015"/>
    </source>
</evidence>
<dbReference type="GO" id="GO:0006397">
    <property type="term" value="P:mRNA processing"/>
    <property type="evidence" value="ECO:0007669"/>
    <property type="project" value="Ensembl"/>
</dbReference>
<evidence type="ECO:0000256" key="4">
    <source>
        <dbReference type="ARBA" id="ARBA00022603"/>
    </source>
</evidence>
<evidence type="ECO:0000259" key="17">
    <source>
        <dbReference type="Pfam" id="PF22528"/>
    </source>
</evidence>
<evidence type="ECO:0000256" key="3">
    <source>
        <dbReference type="ARBA" id="ARBA00022490"/>
    </source>
</evidence>
<feature type="domain" description="Protein arginine N-methyltransferase" evidence="17">
    <location>
        <begin position="749"/>
        <end position="839"/>
    </location>
</feature>
<evidence type="ECO:0000313" key="19">
    <source>
        <dbReference type="RefSeq" id="XP_004643679.1"/>
    </source>
</evidence>
<proteinExistence type="predicted"/>
<feature type="repeat" description="TPR" evidence="14">
    <location>
        <begin position="101"/>
        <end position="134"/>
    </location>
</feature>
<dbReference type="Pfam" id="PF06325">
    <property type="entry name" value="PrmA"/>
    <property type="match status" value="1"/>
</dbReference>
<dbReference type="FunFam" id="3.40.50.150:FF:000078">
    <property type="entry name" value="Protein arginine methyltransferase 9"/>
    <property type="match status" value="1"/>
</dbReference>
<feature type="compositionally biased region" description="Basic residues" evidence="16">
    <location>
        <begin position="1"/>
        <end position="10"/>
    </location>
</feature>
<dbReference type="FunFam" id="3.40.50.150:FF:000384">
    <property type="entry name" value="Protein arginine methyltransferase 9"/>
    <property type="match status" value="1"/>
</dbReference>
<dbReference type="SUPFAM" id="SSF48452">
    <property type="entry name" value="TPR-like"/>
    <property type="match status" value="1"/>
</dbReference>
<dbReference type="CTD" id="90826"/>
<keyword evidence="18" id="KW-1185">Reference proteome</keyword>
<dbReference type="GO" id="GO:0035243">
    <property type="term" value="F:protein-arginine omega-N symmetric methyltransferase activity"/>
    <property type="evidence" value="ECO:0007669"/>
    <property type="project" value="UniProtKB-EC"/>
</dbReference>
<evidence type="ECO:0000256" key="11">
    <source>
        <dbReference type="ARBA" id="ARBA00063482"/>
    </source>
</evidence>
<comment type="catalytic activity">
    <reaction evidence="9">
        <text>L-arginyl-[protein] + 2 S-adenosyl-L-methionine = N(omega),N(omega)'-dimethyl-L-arginyl-[protein] + 2 S-adenosyl-L-homocysteine + 2 H(+)</text>
        <dbReference type="Rhea" id="RHEA:48108"/>
        <dbReference type="Rhea" id="RHEA-COMP:10532"/>
        <dbReference type="Rhea" id="RHEA-COMP:11992"/>
        <dbReference type="ChEBI" id="CHEBI:15378"/>
        <dbReference type="ChEBI" id="CHEBI:29965"/>
        <dbReference type="ChEBI" id="CHEBI:57856"/>
        <dbReference type="ChEBI" id="CHEBI:59789"/>
        <dbReference type="ChEBI" id="CHEBI:88221"/>
        <dbReference type="EC" id="2.1.1.320"/>
    </reaction>
</comment>
<dbReference type="FunFam" id="2.70.160.11:FF:000011">
    <property type="entry name" value="Protein arginine N-methyltransferase 9"/>
    <property type="match status" value="1"/>
</dbReference>
<keyword evidence="8 14" id="KW-0802">TPR repeat</keyword>
<evidence type="ECO:0000256" key="1">
    <source>
        <dbReference type="ARBA" id="ARBA00004496"/>
    </source>
</evidence>
<dbReference type="RefSeq" id="XP_004643679.1">
    <property type="nucleotide sequence ID" value="XM_004643622.3"/>
</dbReference>
<dbReference type="GO" id="GO:0042054">
    <property type="term" value="F:histone methyltransferase activity"/>
    <property type="evidence" value="ECO:0007669"/>
    <property type="project" value="TreeGrafter"/>
</dbReference>
<sequence length="845" mass="94403">MSSSRPRPRRGAGGGSGAAGRDELVSRSLQSAEHCLGSQDFGTAYAHYLLVLSLAPELKDDVKETFQYTLFQWAEELDALNRIQDLLGCYEHALELFPDDEVICNSMGEHLFRMGFRDEAAGYFHKAVKLNPDFSDAKENFYRVANWLVERWHFIMLNDSKRNMIYNAAIQKAVCLGSKSVLDIGAGTGILSMFAKKAGAQSVYACELSKTMYELACDVVAANKMEAGIKLLHMKSLDIEIPKHIPERVSLVVTETVDAGLFGEGIVESLIHAWEHLLLQPKAKGQSGNCEKYGKVIPASAVLFGMAVECAEIRRHHRVCSKDIAGVHLPTNVKFQSPAYSSVDTEETVEPYTTEKMSRVPGGFLALTECFEMMKVDFNNLQELKNLATRKPDKLGIPVIKEGILDAIVVWFVLQLDDEHSLSTSPSEETCWEQAVYPVQELTDYRVKPGYHVTMEVSCQDCYLRIQSISVLDLEHKMEVSKSCTKDEDLLSLGNEAELCSALANLQTSKSDGVEQTCVLESTEIALLNNIPYHEGFKMAMRRVLSSLTPEKLCQVMDVHCEDDGMNSEAAQNNTVQSSEPSYVLDVSEGFSILPIIAGTLGKVKPYSSVEKDQHRIALDLISEASHFPKETLEFWLRHVEDESAVLQRPKSDKLWSIIILDVIEPSGLIQQEIMEKAAISRCLLQPGGKIFPQYVLMFGMLVESQMLVEESAVQGTERTLGLNIAPFINQFQVPIRVFLDLSSLPCIHLSKPVELLRLDFMTPYLNTSNREVKVHVCKAGQVTAIPFWYHMYLDDEIRLDTSSEASHWKQAAVVLENPIQVEVGEELVLSVQHHKSNVSITVKQ</sequence>
<keyword evidence="5 15" id="KW-0808">Transferase</keyword>
<keyword evidence="4 15" id="KW-0489">Methyltransferase</keyword>
<dbReference type="PROSITE" id="PS51678">
    <property type="entry name" value="SAM_MT_PRMT"/>
    <property type="match status" value="2"/>
</dbReference>
<gene>
    <name evidence="19" type="primary">Prmt9</name>
</gene>
<reference evidence="19" key="1">
    <citation type="submission" date="2025-08" db="UniProtKB">
        <authorList>
            <consortium name="RefSeq"/>
        </authorList>
    </citation>
    <scope>IDENTIFICATION</scope>
</reference>
<dbReference type="PANTHER" id="PTHR11006:SF60">
    <property type="entry name" value="PROTEIN ARGININE N-METHYLTRANSFERASE 9"/>
    <property type="match status" value="1"/>
</dbReference>
<comment type="function">
    <text evidence="10">Arginine methyltransferase that can both catalyze the formation of omega-N monomethylarginine (MMA) and symmetrical dimethylarginine (sDMA). Specifically mediates the symmetrical dimethylation of SF3B2. Involved in the regulation of alternative splicing of pre-mRNA.</text>
</comment>
<evidence type="ECO:0000256" key="12">
    <source>
        <dbReference type="ARBA" id="ARBA00069513"/>
    </source>
</evidence>
<dbReference type="CDD" id="cd02440">
    <property type="entry name" value="AdoMet_MTases"/>
    <property type="match status" value="1"/>
</dbReference>
<evidence type="ECO:0000256" key="2">
    <source>
        <dbReference type="ARBA" id="ARBA00011935"/>
    </source>
</evidence>
<evidence type="ECO:0000256" key="8">
    <source>
        <dbReference type="ARBA" id="ARBA00022803"/>
    </source>
</evidence>
<dbReference type="FunFam" id="1.25.40.10:FF:000138">
    <property type="entry name" value="Protein arginine methyltransferase 9"/>
    <property type="match status" value="1"/>
</dbReference>
<comment type="subunit">
    <text evidence="11">Found in a complex with PRMT9, SF3B2 and SF3B4. Interacts with SF3B2.</text>
</comment>
<dbReference type="FunFam" id="2.70.160.11:FF:000006">
    <property type="entry name" value="Protein arginine methyltransferase 9"/>
    <property type="match status" value="1"/>
</dbReference>